<protein>
    <submittedName>
        <fullName evidence="4">ATP-binding protein</fullName>
    </submittedName>
</protein>
<evidence type="ECO:0000259" key="3">
    <source>
        <dbReference type="Pfam" id="PF13581"/>
    </source>
</evidence>
<keyword evidence="1" id="KW-0808">Transferase</keyword>
<keyword evidence="4" id="KW-0547">Nucleotide-binding</keyword>
<feature type="domain" description="Histidine kinase/HSP90-like ATPase" evidence="3">
    <location>
        <begin position="174"/>
        <end position="292"/>
    </location>
</feature>
<feature type="region of interest" description="Disordered" evidence="2">
    <location>
        <begin position="1"/>
        <end position="133"/>
    </location>
</feature>
<dbReference type="Gene3D" id="3.30.565.10">
    <property type="entry name" value="Histidine kinase-like ATPase, C-terminal domain"/>
    <property type="match status" value="1"/>
</dbReference>
<evidence type="ECO:0000256" key="1">
    <source>
        <dbReference type="ARBA" id="ARBA00022527"/>
    </source>
</evidence>
<keyword evidence="1" id="KW-0418">Kinase</keyword>
<keyword evidence="4" id="KW-0067">ATP-binding</keyword>
<dbReference type="PANTHER" id="PTHR35526:SF3">
    <property type="entry name" value="ANTI-SIGMA-F FACTOR RSBW"/>
    <property type="match status" value="1"/>
</dbReference>
<dbReference type="PANTHER" id="PTHR35526">
    <property type="entry name" value="ANTI-SIGMA-F FACTOR RSBW-RELATED"/>
    <property type="match status" value="1"/>
</dbReference>
<dbReference type="GO" id="GO:0005524">
    <property type="term" value="F:ATP binding"/>
    <property type="evidence" value="ECO:0007669"/>
    <property type="project" value="UniProtKB-KW"/>
</dbReference>
<evidence type="ECO:0000256" key="2">
    <source>
        <dbReference type="SAM" id="MobiDB-lite"/>
    </source>
</evidence>
<dbReference type="EMBL" id="CP109546">
    <property type="protein sequence ID" value="WTZ07426.1"/>
    <property type="molecule type" value="Genomic_DNA"/>
</dbReference>
<dbReference type="CDD" id="cd16936">
    <property type="entry name" value="HATPase_RsbW-like"/>
    <property type="match status" value="1"/>
</dbReference>
<proteinExistence type="predicted"/>
<dbReference type="AlphaFoldDB" id="A0AAU3HPC0"/>
<evidence type="ECO:0000313" key="4">
    <source>
        <dbReference type="EMBL" id="WTZ07426.1"/>
    </source>
</evidence>
<feature type="compositionally biased region" description="Pro residues" evidence="2">
    <location>
        <begin position="104"/>
        <end position="119"/>
    </location>
</feature>
<dbReference type="InterPro" id="IPR036890">
    <property type="entry name" value="HATPase_C_sf"/>
</dbReference>
<dbReference type="GO" id="GO:0004674">
    <property type="term" value="F:protein serine/threonine kinase activity"/>
    <property type="evidence" value="ECO:0007669"/>
    <property type="project" value="UniProtKB-KW"/>
</dbReference>
<dbReference type="InterPro" id="IPR050267">
    <property type="entry name" value="Anti-sigma-factor_SerPK"/>
</dbReference>
<reference evidence="4" key="1">
    <citation type="submission" date="2022-10" db="EMBL/GenBank/DDBJ databases">
        <title>The complete genomes of actinobacterial strains from the NBC collection.</title>
        <authorList>
            <person name="Joergensen T.S."/>
            <person name="Alvarez Arevalo M."/>
            <person name="Sterndorff E.B."/>
            <person name="Faurdal D."/>
            <person name="Vuksanovic O."/>
            <person name="Mourched A.-S."/>
            <person name="Charusanti P."/>
            <person name="Shaw S."/>
            <person name="Blin K."/>
            <person name="Weber T."/>
        </authorList>
    </citation>
    <scope>NUCLEOTIDE SEQUENCE</scope>
    <source>
        <strain evidence="4">NBC_01393</strain>
    </source>
</reference>
<gene>
    <name evidence="4" type="ORF">OG699_05085</name>
</gene>
<accession>A0AAU3HPC0</accession>
<name>A0AAU3HPC0_9ACTN</name>
<keyword evidence="1" id="KW-0723">Serine/threonine-protein kinase</keyword>
<dbReference type="Pfam" id="PF13581">
    <property type="entry name" value="HATPase_c_2"/>
    <property type="match status" value="1"/>
</dbReference>
<dbReference type="SUPFAM" id="SSF55874">
    <property type="entry name" value="ATPase domain of HSP90 chaperone/DNA topoisomerase II/histidine kinase"/>
    <property type="match status" value="1"/>
</dbReference>
<organism evidence="4">
    <name type="scientific">Streptomyces sp. NBC_01393</name>
    <dbReference type="NCBI Taxonomy" id="2903851"/>
    <lineage>
        <taxon>Bacteria</taxon>
        <taxon>Bacillati</taxon>
        <taxon>Actinomycetota</taxon>
        <taxon>Actinomycetes</taxon>
        <taxon>Kitasatosporales</taxon>
        <taxon>Streptomycetaceae</taxon>
        <taxon>Streptomyces</taxon>
    </lineage>
</organism>
<dbReference type="InterPro" id="IPR003594">
    <property type="entry name" value="HATPase_dom"/>
</dbReference>
<feature type="compositionally biased region" description="Pro residues" evidence="2">
    <location>
        <begin position="54"/>
        <end position="66"/>
    </location>
</feature>
<sequence length="300" mass="30437">MPASRAPRREPWPAPAHGSRAPGHETRVPEQGVHPADGQALRAHLAERAEPSAPAAPEPPTAPAPTEPVQSPAPARTEPMGSATPAPTGPLHSTAPARAEPVQSPAPHPTEPLSSPAPVPRAGSGPSGAPDFLAGSAPVVAPALPVPAVPSGTAASGGLPTSRVRGAHGLRTTVPAHPSRVPAVRAMVTEYLTRLRLPAQRVDDAVVAAGELFTNALRHGSPDRGDTITVGIECDPRELRVSVADRSSALPAARTAGGAEESGRGLTIIAALSDDWGIAPADPGTTGKKVWFSMVLQAVP</sequence>